<evidence type="ECO:0008006" key="3">
    <source>
        <dbReference type="Google" id="ProtNLM"/>
    </source>
</evidence>
<sequence length="281" mass="32879">MEDTVKARFPKFDFSQIKAHWAPNAEFAQGFNAASLIPAYVEPYLLKVMKIAQGKIDPGKTKLLEDLDIFCKQEMQHCKNHLVFNKVLRDQGYEGLKPFEDKIRGDYDRFLKTRSLRFNLAYCEGFESMSASACEAWFEDYDDMLEGADPAAADLWRWHLAEEFEHRTVCSDVYHELSGLNPVSEYFYRIYGYFYALIHLGKFTKAATAYLMEKDREGMSAAELQASIDRQKMIKKRILKRMLPMMRQILSPFYDPAKRREPKGYREYLTAFEERRQALAA</sequence>
<name>T0HLI8_9SPHN</name>
<reference evidence="1 2" key="1">
    <citation type="journal article" date="2013" name="Genome Announc.">
        <title>Draft Genome Sequence of a Hexachlorocyclohexane-Degrading Bacterium, Sphingobium baderi Strain LL03T.</title>
        <authorList>
            <person name="Kaur J."/>
            <person name="Verma H."/>
            <person name="Tripathi C."/>
            <person name="Khurana J.P."/>
            <person name="Lal R."/>
        </authorList>
    </citation>
    <scope>NUCLEOTIDE SEQUENCE [LARGE SCALE GENOMIC DNA]</scope>
    <source>
        <strain evidence="1 2">LL03</strain>
    </source>
</reference>
<dbReference type="EMBL" id="ATIB01000081">
    <property type="protein sequence ID" value="EQA98433.1"/>
    <property type="molecule type" value="Genomic_DNA"/>
</dbReference>
<accession>T0HLI8</accession>
<dbReference type="InterPro" id="IPR009078">
    <property type="entry name" value="Ferritin-like_SF"/>
</dbReference>
<evidence type="ECO:0000313" key="2">
    <source>
        <dbReference type="Proteomes" id="UP000015524"/>
    </source>
</evidence>
<dbReference type="Proteomes" id="UP000015524">
    <property type="component" value="Unassembled WGS sequence"/>
</dbReference>
<dbReference type="Pfam" id="PF10118">
    <property type="entry name" value="Metal_hydrol"/>
    <property type="match status" value="1"/>
</dbReference>
<dbReference type="InterPro" id="IPR016516">
    <property type="entry name" value="UCP07580"/>
</dbReference>
<dbReference type="PATRIC" id="fig|1114964.3.peg.3386"/>
<dbReference type="AlphaFoldDB" id="T0HLI8"/>
<gene>
    <name evidence="1" type="ORF">L485_17275</name>
</gene>
<evidence type="ECO:0000313" key="1">
    <source>
        <dbReference type="EMBL" id="EQA98433.1"/>
    </source>
</evidence>
<proteinExistence type="predicted"/>
<comment type="caution">
    <text evidence="1">The sequence shown here is derived from an EMBL/GenBank/DDBJ whole genome shotgun (WGS) entry which is preliminary data.</text>
</comment>
<keyword evidence="2" id="KW-1185">Reference proteome</keyword>
<organism evidence="1 2">
    <name type="scientific">Sphingobium baderi LL03</name>
    <dbReference type="NCBI Taxonomy" id="1114964"/>
    <lineage>
        <taxon>Bacteria</taxon>
        <taxon>Pseudomonadati</taxon>
        <taxon>Pseudomonadota</taxon>
        <taxon>Alphaproteobacteria</taxon>
        <taxon>Sphingomonadales</taxon>
        <taxon>Sphingomonadaceae</taxon>
        <taxon>Sphingobium</taxon>
    </lineage>
</organism>
<dbReference type="PANTHER" id="PTHR39456">
    <property type="entry name" value="METAL-DEPENDENT HYDROLASE"/>
    <property type="match status" value="1"/>
</dbReference>
<dbReference type="SUPFAM" id="SSF47240">
    <property type="entry name" value="Ferritin-like"/>
    <property type="match status" value="1"/>
</dbReference>
<dbReference type="PANTHER" id="PTHR39456:SF1">
    <property type="entry name" value="METAL-DEPENDENT HYDROLASE"/>
    <property type="match status" value="1"/>
</dbReference>
<protein>
    <recommendedName>
        <fullName evidence="3">Metal-dependent hydrolase</fullName>
    </recommendedName>
</protein>
<dbReference type="eggNOG" id="COG3687">
    <property type="taxonomic scope" value="Bacteria"/>
</dbReference>